<sequence>MLVEINHARKDSTSSKDCVGSICSIACRAQAIDNCDHKLYQRIGKQIWIGATINGKGILCQWDTGSTYSMVGLDGYRQLGSPHCRAMETTLQVYGGIKLEIKDQCFVHVKLDGETAQKLKLVVANEERGRLLTYLG</sequence>
<accession>A0ABP0FMY8</accession>
<evidence type="ECO:0000313" key="1">
    <source>
        <dbReference type="EMBL" id="CAK8680383.1"/>
    </source>
</evidence>
<keyword evidence="2" id="KW-1185">Reference proteome</keyword>
<dbReference type="Proteomes" id="UP001642483">
    <property type="component" value="Unassembled WGS sequence"/>
</dbReference>
<proteinExistence type="predicted"/>
<comment type="caution">
    <text evidence="1">The sequence shown here is derived from an EMBL/GenBank/DDBJ whole genome shotgun (WGS) entry which is preliminary data.</text>
</comment>
<name>A0ABP0FMY8_CLALP</name>
<gene>
    <name evidence="1" type="ORF">CVLEPA_LOCUS10639</name>
</gene>
<evidence type="ECO:0000313" key="2">
    <source>
        <dbReference type="Proteomes" id="UP001642483"/>
    </source>
</evidence>
<organism evidence="1 2">
    <name type="scientific">Clavelina lepadiformis</name>
    <name type="common">Light-bulb sea squirt</name>
    <name type="synonym">Ascidia lepadiformis</name>
    <dbReference type="NCBI Taxonomy" id="159417"/>
    <lineage>
        <taxon>Eukaryota</taxon>
        <taxon>Metazoa</taxon>
        <taxon>Chordata</taxon>
        <taxon>Tunicata</taxon>
        <taxon>Ascidiacea</taxon>
        <taxon>Aplousobranchia</taxon>
        <taxon>Clavelinidae</taxon>
        <taxon>Clavelina</taxon>
    </lineage>
</organism>
<protein>
    <submittedName>
        <fullName evidence="1">Uncharacterized protein</fullName>
    </submittedName>
</protein>
<reference evidence="1 2" key="1">
    <citation type="submission" date="2024-02" db="EMBL/GenBank/DDBJ databases">
        <authorList>
            <person name="Daric V."/>
            <person name="Darras S."/>
        </authorList>
    </citation>
    <scope>NUCLEOTIDE SEQUENCE [LARGE SCALE GENOMIC DNA]</scope>
</reference>
<dbReference type="EMBL" id="CAWYQH010000068">
    <property type="protein sequence ID" value="CAK8680383.1"/>
    <property type="molecule type" value="Genomic_DNA"/>
</dbReference>